<feature type="compositionally biased region" description="Basic and acidic residues" evidence="2">
    <location>
        <begin position="300"/>
        <end position="324"/>
    </location>
</feature>
<organism evidence="3 4">
    <name type="scientific">Tanacetum coccineum</name>
    <dbReference type="NCBI Taxonomy" id="301880"/>
    <lineage>
        <taxon>Eukaryota</taxon>
        <taxon>Viridiplantae</taxon>
        <taxon>Streptophyta</taxon>
        <taxon>Embryophyta</taxon>
        <taxon>Tracheophyta</taxon>
        <taxon>Spermatophyta</taxon>
        <taxon>Magnoliopsida</taxon>
        <taxon>eudicotyledons</taxon>
        <taxon>Gunneridae</taxon>
        <taxon>Pentapetalae</taxon>
        <taxon>asterids</taxon>
        <taxon>campanulids</taxon>
        <taxon>Asterales</taxon>
        <taxon>Asteraceae</taxon>
        <taxon>Asteroideae</taxon>
        <taxon>Anthemideae</taxon>
        <taxon>Anthemidinae</taxon>
        <taxon>Tanacetum</taxon>
    </lineage>
</organism>
<feature type="region of interest" description="Disordered" evidence="2">
    <location>
        <begin position="300"/>
        <end position="326"/>
    </location>
</feature>
<accession>A0ABQ5FXL0</accession>
<proteinExistence type="predicted"/>
<reference evidence="3" key="2">
    <citation type="submission" date="2022-01" db="EMBL/GenBank/DDBJ databases">
        <authorList>
            <person name="Yamashiro T."/>
            <person name="Shiraishi A."/>
            <person name="Satake H."/>
            <person name="Nakayama K."/>
        </authorList>
    </citation>
    <scope>NUCLEOTIDE SEQUENCE</scope>
</reference>
<dbReference type="EMBL" id="BQNB010017871">
    <property type="protein sequence ID" value="GJT68131.1"/>
    <property type="molecule type" value="Genomic_DNA"/>
</dbReference>
<reference evidence="3" key="1">
    <citation type="journal article" date="2022" name="Int. J. Mol. Sci.">
        <title>Draft Genome of Tanacetum Coccineum: Genomic Comparison of Closely Related Tanacetum-Family Plants.</title>
        <authorList>
            <person name="Yamashiro T."/>
            <person name="Shiraishi A."/>
            <person name="Nakayama K."/>
            <person name="Satake H."/>
        </authorList>
    </citation>
    <scope>NUCLEOTIDE SEQUENCE</scope>
</reference>
<evidence type="ECO:0000313" key="3">
    <source>
        <dbReference type="EMBL" id="GJT68131.1"/>
    </source>
</evidence>
<feature type="compositionally biased region" description="Low complexity" evidence="2">
    <location>
        <begin position="544"/>
        <end position="555"/>
    </location>
</feature>
<comment type="caution">
    <text evidence="3">The sequence shown here is derived from an EMBL/GenBank/DDBJ whole genome shotgun (WGS) entry which is preliminary data.</text>
</comment>
<sequence>MAGDHAYHEGEEILKEDRKESEFQWQRNLETPANAMVVQDRIGGYDWSFQAEEGPINFDLMAYTSQSSSSSDSKVHTCSKDCLKSYETLQKQYDQQHKALKKYNLEIIGYQIGLESLETKIVIHEKNEVVYEEDIAFVKYDVQVKDISIKNLKNQLEEALKEKDDLKLKLENFEESSKNLTKLINSQISAKDKAGLGYDSQINESEVVHSVFNSRESDVDDSLVNDRFKTGEGFHAVPPPYTGNYMPSRPDLSFAGLDDSVYKTKDTDSDNDSVFRPKSDQTKPKFTKINFVKSDENVKSVNKENTHRQVEYPRKSQSPRDNRRNWNGMMTQKLGNRFEFIKKACFVYGMPLDLSKDTKPYIKLRSSRSVYWDQQVEYEPTTTEEKKDKRNEMKARGTLLMALPNKDQLKFHSYKDVKLLMEAIEKRYGGNKKSKKVQRTLLKQQYENFSGSSSKKMDQTFDMLQKLIRQLEIKGEVITQEDMNLKLLRSLLSEWKTHALIWRNKEEIETISLDDLYNNLKIYEPELSGSSCTSQNPQNVAFMSSNSTNSNSSTNEVDNTTYEVNAALTQSNPTSKDNLSDAVICAFLASQPNSP</sequence>
<feature type="compositionally biased region" description="Polar residues" evidence="2">
    <location>
        <begin position="528"/>
        <end position="543"/>
    </location>
</feature>
<evidence type="ECO:0000256" key="1">
    <source>
        <dbReference type="SAM" id="Coils"/>
    </source>
</evidence>
<name>A0ABQ5FXL0_9ASTR</name>
<keyword evidence="4" id="KW-1185">Reference proteome</keyword>
<dbReference type="Pfam" id="PF14223">
    <property type="entry name" value="Retrotran_gag_2"/>
    <property type="match status" value="1"/>
</dbReference>
<evidence type="ECO:0000256" key="2">
    <source>
        <dbReference type="SAM" id="MobiDB-lite"/>
    </source>
</evidence>
<keyword evidence="1" id="KW-0175">Coiled coil</keyword>
<feature type="region of interest" description="Disordered" evidence="2">
    <location>
        <begin position="528"/>
        <end position="557"/>
    </location>
</feature>
<gene>
    <name evidence="3" type="ORF">Tco_1019611</name>
</gene>
<dbReference type="Proteomes" id="UP001151760">
    <property type="component" value="Unassembled WGS sequence"/>
</dbReference>
<evidence type="ECO:0000313" key="4">
    <source>
        <dbReference type="Proteomes" id="UP001151760"/>
    </source>
</evidence>
<feature type="coiled-coil region" evidence="1">
    <location>
        <begin position="142"/>
        <end position="183"/>
    </location>
</feature>
<protein>
    <submittedName>
        <fullName evidence="3">Uncharacterized protein</fullName>
    </submittedName>
</protein>